<dbReference type="InterPro" id="IPR011992">
    <property type="entry name" value="EF-hand-dom_pair"/>
</dbReference>
<accession>A0ABD3D1H5</accession>
<dbReference type="AlphaFoldDB" id="A0ABD3D1H5"/>
<dbReference type="FunFam" id="1.10.238.10:FF:000328">
    <property type="entry name" value="Calcium-binding EF hand family protein"/>
    <property type="match status" value="1"/>
</dbReference>
<feature type="region of interest" description="Disordered" evidence="2">
    <location>
        <begin position="88"/>
        <end position="108"/>
    </location>
</feature>
<keyword evidence="6" id="KW-1185">Reference proteome</keyword>
<evidence type="ECO:0000256" key="1">
    <source>
        <dbReference type="ARBA" id="ARBA00022837"/>
    </source>
</evidence>
<dbReference type="EMBL" id="JAVIJP010000027">
    <property type="protein sequence ID" value="KAL3635853.1"/>
    <property type="molecule type" value="Genomic_DNA"/>
</dbReference>
<keyword evidence="3" id="KW-0812">Transmembrane</keyword>
<reference evidence="6" key="1">
    <citation type="journal article" date="2024" name="IScience">
        <title>Strigolactones Initiate the Formation of Haustorium-like Structures in Castilleja.</title>
        <authorList>
            <person name="Buerger M."/>
            <person name="Peterson D."/>
            <person name="Chory J."/>
        </authorList>
    </citation>
    <scope>NUCLEOTIDE SEQUENCE [LARGE SCALE GENOMIC DNA]</scope>
</reference>
<proteinExistence type="predicted"/>
<dbReference type="SUPFAM" id="SSF47473">
    <property type="entry name" value="EF-hand"/>
    <property type="match status" value="2"/>
</dbReference>
<dbReference type="Proteomes" id="UP001632038">
    <property type="component" value="Unassembled WGS sequence"/>
</dbReference>
<dbReference type="PROSITE" id="PS00018">
    <property type="entry name" value="EF_HAND_1"/>
    <property type="match status" value="5"/>
</dbReference>
<evidence type="ECO:0000313" key="5">
    <source>
        <dbReference type="EMBL" id="KAL3635853.1"/>
    </source>
</evidence>
<dbReference type="Gene3D" id="1.10.238.10">
    <property type="entry name" value="EF-hand"/>
    <property type="match status" value="3"/>
</dbReference>
<name>A0ABD3D1H5_9LAMI</name>
<dbReference type="Pfam" id="PF13499">
    <property type="entry name" value="EF-hand_7"/>
    <property type="match status" value="1"/>
</dbReference>
<dbReference type="InterPro" id="IPR018247">
    <property type="entry name" value="EF_Hand_1_Ca_BS"/>
</dbReference>
<feature type="domain" description="EF-hand" evidence="4">
    <location>
        <begin position="212"/>
        <end position="241"/>
    </location>
</feature>
<dbReference type="SMART" id="SM00054">
    <property type="entry name" value="EFh"/>
    <property type="match status" value="5"/>
</dbReference>
<dbReference type="InterPro" id="IPR002048">
    <property type="entry name" value="EF_hand_dom"/>
</dbReference>
<dbReference type="Pfam" id="PF13833">
    <property type="entry name" value="EF-hand_8"/>
    <property type="match status" value="1"/>
</dbReference>
<feature type="transmembrane region" description="Helical" evidence="3">
    <location>
        <begin position="6"/>
        <end position="25"/>
    </location>
</feature>
<comment type="caution">
    <text evidence="5">The sequence shown here is derived from an EMBL/GenBank/DDBJ whole genome shotgun (WGS) entry which is preliminary data.</text>
</comment>
<dbReference type="Pfam" id="PF13202">
    <property type="entry name" value="EF-hand_5"/>
    <property type="match status" value="1"/>
</dbReference>
<organism evidence="5 6">
    <name type="scientific">Castilleja foliolosa</name>
    <dbReference type="NCBI Taxonomy" id="1961234"/>
    <lineage>
        <taxon>Eukaryota</taxon>
        <taxon>Viridiplantae</taxon>
        <taxon>Streptophyta</taxon>
        <taxon>Embryophyta</taxon>
        <taxon>Tracheophyta</taxon>
        <taxon>Spermatophyta</taxon>
        <taxon>Magnoliopsida</taxon>
        <taxon>eudicotyledons</taxon>
        <taxon>Gunneridae</taxon>
        <taxon>Pentapetalae</taxon>
        <taxon>asterids</taxon>
        <taxon>lamiids</taxon>
        <taxon>Lamiales</taxon>
        <taxon>Orobanchaceae</taxon>
        <taxon>Pedicularideae</taxon>
        <taxon>Castillejinae</taxon>
        <taxon>Castilleja</taxon>
    </lineage>
</organism>
<dbReference type="PROSITE" id="PS50222">
    <property type="entry name" value="EF_HAND_2"/>
    <property type="match status" value="3"/>
</dbReference>
<keyword evidence="1" id="KW-0106">Calcium</keyword>
<evidence type="ECO:0000256" key="3">
    <source>
        <dbReference type="SAM" id="Phobius"/>
    </source>
</evidence>
<evidence type="ECO:0000259" key="4">
    <source>
        <dbReference type="PROSITE" id="PS50222"/>
    </source>
</evidence>
<feature type="domain" description="EF-hand" evidence="4">
    <location>
        <begin position="295"/>
        <end position="330"/>
    </location>
</feature>
<feature type="domain" description="EF-hand" evidence="4">
    <location>
        <begin position="334"/>
        <end position="369"/>
    </location>
</feature>
<evidence type="ECO:0000313" key="6">
    <source>
        <dbReference type="Proteomes" id="UP001632038"/>
    </source>
</evidence>
<dbReference type="PANTHER" id="PTHR10827">
    <property type="entry name" value="RETICULOCALBIN"/>
    <property type="match status" value="1"/>
</dbReference>
<gene>
    <name evidence="5" type="ORF">CASFOL_020400</name>
</gene>
<keyword evidence="3" id="KW-0472">Membrane</keyword>
<sequence>MGKFSVIIYITVAIALLLLVSRSNNNRPHDRHRHRRLRIRSNFTFTPPVDTHRILDRSAAVSAAFDPVVADIERKREDKEWEHHYFQTHHPELQSESTESAPGHESPPEWEDFMDAEDYLNDEEKFNVTNRLVVLFPKIDVDPADGYLSEGELTEWNLQQSQKEVMHRTEREMEVHDKNKDGFVSFHEYEPPSWAKNSDNESFGYDMGWWKEEHFNASDADGDGLLNITEFNDFLHPADTKNPKLIQWLCKEEIRERDSDKDGKVGFKEFFHGLFDLVRNYDDVDHNSTHDSDDSIEAPAKVLFKQLDKDGDGYLSDLELLPIIGKIHPSEHYYAKQQMEYIMQQADTDKDGRLTLTEMIENPYIFYSAVFDEDEENDYGYHDEFR</sequence>
<protein>
    <recommendedName>
        <fullName evidence="4">EF-hand domain-containing protein</fullName>
    </recommendedName>
</protein>
<evidence type="ECO:0000256" key="2">
    <source>
        <dbReference type="SAM" id="MobiDB-lite"/>
    </source>
</evidence>
<dbReference type="PANTHER" id="PTHR10827:SF101">
    <property type="entry name" value="CALCIUM-BINDING EF HAND FAMILY PROTEIN"/>
    <property type="match status" value="1"/>
</dbReference>
<keyword evidence="3" id="KW-1133">Transmembrane helix</keyword>